<dbReference type="GO" id="GO:0015658">
    <property type="term" value="F:branched-chain amino acid transmembrane transporter activity"/>
    <property type="evidence" value="ECO:0007669"/>
    <property type="project" value="InterPro"/>
</dbReference>
<comment type="caution">
    <text evidence="7">The sequence shown here is derived from an EMBL/GenBank/DDBJ whole genome shotgun (WGS) entry which is preliminary data.</text>
</comment>
<evidence type="ECO:0000256" key="4">
    <source>
        <dbReference type="ARBA" id="ARBA00022989"/>
    </source>
</evidence>
<evidence type="ECO:0000313" key="8">
    <source>
        <dbReference type="Proteomes" id="UP000244978"/>
    </source>
</evidence>
<reference evidence="8" key="1">
    <citation type="submission" date="2018-04" db="EMBL/GenBank/DDBJ databases">
        <authorList>
            <person name="Liu S."/>
            <person name="Wang Z."/>
            <person name="Li J."/>
        </authorList>
    </citation>
    <scope>NUCLEOTIDE SEQUENCE [LARGE SCALE GENOMIC DNA]</scope>
    <source>
        <strain evidence="8">S1194</strain>
    </source>
</reference>
<dbReference type="EMBL" id="QEEX01000001">
    <property type="protein sequence ID" value="PWB98117.1"/>
    <property type="molecule type" value="Genomic_DNA"/>
</dbReference>
<dbReference type="InterPro" id="IPR001851">
    <property type="entry name" value="ABC_transp_permease"/>
</dbReference>
<evidence type="ECO:0000256" key="5">
    <source>
        <dbReference type="ARBA" id="ARBA00023136"/>
    </source>
</evidence>
<sequence length="346" mass="35654">MSRTTAILAAVGFVLVVALTFVFEPFRNFQLATIAAYLCAVGGLTMLTGVNGQLSLGHAALMACGAYCYAFTANALGEAEIDGALLLVLPLVAAVVGSAILGFIIGIAGARLHGPYLAGVTLAVVLALPAFTSTFSNVFGGDMGLWVTVARKPEGLEGRGSTEMFQAWVAIACAALVLLLLQNLLRSNFGRQMRAVRDNEVAASISGINVYRTKVVAFTVSSAAAGIGGGLLAFITQSASPGAYSLIFSLFLLMAAVIGGIGTLAGAIWGSVLLVLLPEAIGSLTKSLSLPPEVAQRLDGNLAIALFGIVLVLVVIIAPHGIQGLVTKTWRRLQARGTLQSVSIPK</sequence>
<evidence type="ECO:0000313" key="7">
    <source>
        <dbReference type="EMBL" id="PWB98117.1"/>
    </source>
</evidence>
<evidence type="ECO:0000256" key="2">
    <source>
        <dbReference type="ARBA" id="ARBA00022475"/>
    </source>
</evidence>
<gene>
    <name evidence="7" type="ORF">DF220_09985</name>
</gene>
<dbReference type="RefSeq" id="WP_108997894.1">
    <property type="nucleotide sequence ID" value="NZ_QEEX01000001.1"/>
</dbReference>
<comment type="subcellular location">
    <subcellularLocation>
        <location evidence="1">Cell membrane</location>
        <topology evidence="1">Multi-pass membrane protein</topology>
    </subcellularLocation>
</comment>
<dbReference type="AlphaFoldDB" id="A0A2U1T2M6"/>
<keyword evidence="5 6" id="KW-0472">Membrane</keyword>
<feature type="transmembrane region" description="Helical" evidence="6">
    <location>
        <begin position="215"/>
        <end position="235"/>
    </location>
</feature>
<name>A0A2U1T2M6_9MICO</name>
<accession>A0A2U1T2M6</accession>
<dbReference type="InterPro" id="IPR043428">
    <property type="entry name" value="LivM-like"/>
</dbReference>
<feature type="transmembrane region" description="Helical" evidence="6">
    <location>
        <begin position="7"/>
        <end position="23"/>
    </location>
</feature>
<proteinExistence type="predicted"/>
<dbReference type="PANTHER" id="PTHR30482">
    <property type="entry name" value="HIGH-AFFINITY BRANCHED-CHAIN AMINO ACID TRANSPORT SYSTEM PERMEASE"/>
    <property type="match status" value="1"/>
</dbReference>
<protein>
    <submittedName>
        <fullName evidence="7">Branched-chain amino acid ABC transporter permease</fullName>
    </submittedName>
</protein>
<keyword evidence="8" id="KW-1185">Reference proteome</keyword>
<feature type="transmembrane region" description="Helical" evidence="6">
    <location>
        <begin position="116"/>
        <end position="139"/>
    </location>
</feature>
<organism evidence="7 8">
    <name type="scientific">Homoserinimonas hongtaonis</name>
    <dbReference type="NCBI Taxonomy" id="2079791"/>
    <lineage>
        <taxon>Bacteria</taxon>
        <taxon>Bacillati</taxon>
        <taxon>Actinomycetota</taxon>
        <taxon>Actinomycetes</taxon>
        <taxon>Micrococcales</taxon>
        <taxon>Microbacteriaceae</taxon>
        <taxon>Homoserinimonas</taxon>
    </lineage>
</organism>
<dbReference type="PANTHER" id="PTHR30482:SF10">
    <property type="entry name" value="HIGH-AFFINITY BRANCHED-CHAIN AMINO ACID TRANSPORT PROTEIN BRAE"/>
    <property type="match status" value="1"/>
</dbReference>
<feature type="transmembrane region" description="Helical" evidence="6">
    <location>
        <begin position="247"/>
        <end position="277"/>
    </location>
</feature>
<keyword evidence="3 6" id="KW-0812">Transmembrane</keyword>
<dbReference type="CDD" id="cd06581">
    <property type="entry name" value="TM_PBP1_LivM_like"/>
    <property type="match status" value="1"/>
</dbReference>
<feature type="transmembrane region" description="Helical" evidence="6">
    <location>
        <begin position="29"/>
        <end position="47"/>
    </location>
</feature>
<dbReference type="Proteomes" id="UP000244978">
    <property type="component" value="Unassembled WGS sequence"/>
</dbReference>
<feature type="transmembrane region" description="Helical" evidence="6">
    <location>
        <begin position="84"/>
        <end position="109"/>
    </location>
</feature>
<feature type="transmembrane region" description="Helical" evidence="6">
    <location>
        <begin position="165"/>
        <end position="185"/>
    </location>
</feature>
<evidence type="ECO:0000256" key="1">
    <source>
        <dbReference type="ARBA" id="ARBA00004651"/>
    </source>
</evidence>
<evidence type="ECO:0000256" key="3">
    <source>
        <dbReference type="ARBA" id="ARBA00022692"/>
    </source>
</evidence>
<keyword evidence="4 6" id="KW-1133">Transmembrane helix</keyword>
<feature type="transmembrane region" description="Helical" evidence="6">
    <location>
        <begin position="298"/>
        <end position="322"/>
    </location>
</feature>
<keyword evidence="2" id="KW-1003">Cell membrane</keyword>
<evidence type="ECO:0000256" key="6">
    <source>
        <dbReference type="SAM" id="Phobius"/>
    </source>
</evidence>
<feature type="transmembrane region" description="Helical" evidence="6">
    <location>
        <begin position="54"/>
        <end position="72"/>
    </location>
</feature>
<dbReference type="GO" id="GO:0005886">
    <property type="term" value="C:plasma membrane"/>
    <property type="evidence" value="ECO:0007669"/>
    <property type="project" value="UniProtKB-SubCell"/>
</dbReference>
<dbReference type="Pfam" id="PF02653">
    <property type="entry name" value="BPD_transp_2"/>
    <property type="match status" value="1"/>
</dbReference>